<evidence type="ECO:0000259" key="6">
    <source>
        <dbReference type="Pfam" id="PF25033"/>
    </source>
</evidence>
<dbReference type="Proteomes" id="UP001372834">
    <property type="component" value="Unassembled WGS sequence"/>
</dbReference>
<dbReference type="Pfam" id="PF25033">
    <property type="entry name" value="VPS13_M"/>
    <property type="match status" value="1"/>
</dbReference>
<proteinExistence type="inferred from homology"/>
<keyword evidence="3" id="KW-0445">Lipid transport</keyword>
<dbReference type="InterPro" id="IPR056748">
    <property type="entry name" value="VPS13-like_C"/>
</dbReference>
<comment type="similarity">
    <text evidence="1">Belongs to the VPS13 family.</text>
</comment>
<feature type="domain" description="Vacuolar protein sorting-associated protein 13 VPS13 adaptor binding" evidence="7">
    <location>
        <begin position="1796"/>
        <end position="2283"/>
    </location>
</feature>
<dbReference type="GO" id="GO:0006623">
    <property type="term" value="P:protein targeting to vacuole"/>
    <property type="evidence" value="ECO:0007669"/>
    <property type="project" value="TreeGrafter"/>
</dbReference>
<feature type="region of interest" description="Disordered" evidence="4">
    <location>
        <begin position="1158"/>
        <end position="1184"/>
    </location>
</feature>
<evidence type="ECO:0000256" key="1">
    <source>
        <dbReference type="ARBA" id="ARBA00006545"/>
    </source>
</evidence>
<dbReference type="InterPro" id="IPR026847">
    <property type="entry name" value="VPS13"/>
</dbReference>
<dbReference type="Pfam" id="PF25036">
    <property type="entry name" value="VPS13_VAB"/>
    <property type="match status" value="1"/>
</dbReference>
<dbReference type="EMBL" id="JAWJWE010000001">
    <property type="protein sequence ID" value="KAK6643808.1"/>
    <property type="molecule type" value="Genomic_DNA"/>
</dbReference>
<evidence type="ECO:0000313" key="9">
    <source>
        <dbReference type="EMBL" id="KAK6643808.1"/>
    </source>
</evidence>
<comment type="caution">
    <text evidence="9">The sequence shown here is derived from an EMBL/GenBank/DDBJ whole genome shotgun (WGS) entry which is preliminary data.</text>
</comment>
<feature type="domain" description="Intermembrane lipid transfer protein VPS13-like C-terminal" evidence="8">
    <location>
        <begin position="2845"/>
        <end position="2919"/>
    </location>
</feature>
<dbReference type="InterPro" id="IPR009543">
    <property type="entry name" value="VPS13_VAB"/>
</dbReference>
<dbReference type="PANTHER" id="PTHR16166">
    <property type="entry name" value="VACUOLAR PROTEIN SORTING-ASSOCIATED PROTEIN VPS13"/>
    <property type="match status" value="1"/>
</dbReference>
<organism evidence="9 10">
    <name type="scientific">Polyplax serrata</name>
    <name type="common">Common mouse louse</name>
    <dbReference type="NCBI Taxonomy" id="468196"/>
    <lineage>
        <taxon>Eukaryota</taxon>
        <taxon>Metazoa</taxon>
        <taxon>Ecdysozoa</taxon>
        <taxon>Arthropoda</taxon>
        <taxon>Hexapoda</taxon>
        <taxon>Insecta</taxon>
        <taxon>Pterygota</taxon>
        <taxon>Neoptera</taxon>
        <taxon>Paraneoptera</taxon>
        <taxon>Psocodea</taxon>
        <taxon>Troctomorpha</taxon>
        <taxon>Phthiraptera</taxon>
        <taxon>Anoplura</taxon>
        <taxon>Polyplacidae</taxon>
        <taxon>Polyplax</taxon>
    </lineage>
</organism>
<evidence type="ECO:0000256" key="4">
    <source>
        <dbReference type="SAM" id="MobiDB-lite"/>
    </source>
</evidence>
<evidence type="ECO:0000259" key="7">
    <source>
        <dbReference type="Pfam" id="PF25036"/>
    </source>
</evidence>
<protein>
    <recommendedName>
        <fullName evidence="11">Vacuolar protein sorting-associated protein 13A</fullName>
    </recommendedName>
</protein>
<dbReference type="Pfam" id="PF12624">
    <property type="entry name" value="VPS13_N"/>
    <property type="match status" value="1"/>
</dbReference>
<evidence type="ECO:0000259" key="8">
    <source>
        <dbReference type="Pfam" id="PF25037"/>
    </source>
</evidence>
<gene>
    <name evidence="9" type="ORF">RUM43_000071</name>
</gene>
<accession>A0AAN8XMJ5</accession>
<dbReference type="Pfam" id="PF25037">
    <property type="entry name" value="VPS13_C"/>
    <property type="match status" value="1"/>
</dbReference>
<feature type="domain" description="VPS13-like middle region" evidence="6">
    <location>
        <begin position="874"/>
        <end position="1666"/>
    </location>
</feature>
<evidence type="ECO:0008006" key="11">
    <source>
        <dbReference type="Google" id="ProtNLM"/>
    </source>
</evidence>
<feature type="compositionally biased region" description="Polar residues" evidence="4">
    <location>
        <begin position="1160"/>
        <end position="1170"/>
    </location>
</feature>
<dbReference type="GO" id="GO:0006869">
    <property type="term" value="P:lipid transport"/>
    <property type="evidence" value="ECO:0007669"/>
    <property type="project" value="UniProtKB-KW"/>
</dbReference>
<evidence type="ECO:0000259" key="5">
    <source>
        <dbReference type="Pfam" id="PF12624"/>
    </source>
</evidence>
<name>A0AAN8XMJ5_POLSC</name>
<evidence type="ECO:0000256" key="3">
    <source>
        <dbReference type="ARBA" id="ARBA00023055"/>
    </source>
</evidence>
<evidence type="ECO:0000313" key="10">
    <source>
        <dbReference type="Proteomes" id="UP001372834"/>
    </source>
</evidence>
<reference evidence="9 10" key="1">
    <citation type="submission" date="2023-10" db="EMBL/GenBank/DDBJ databases">
        <title>Genomes of two closely related lineages of the louse Polyplax serrata with different host specificities.</title>
        <authorList>
            <person name="Martinu J."/>
            <person name="Tarabai H."/>
            <person name="Stefka J."/>
            <person name="Hypsa V."/>
        </authorList>
    </citation>
    <scope>NUCLEOTIDE SEQUENCE [LARGE SCALE GENOMIC DNA]</scope>
    <source>
        <strain evidence="9">HR10_N</strain>
    </source>
</reference>
<evidence type="ECO:0000256" key="2">
    <source>
        <dbReference type="ARBA" id="ARBA00022448"/>
    </source>
</evidence>
<dbReference type="InterPro" id="IPR056747">
    <property type="entry name" value="VPS13-like_M"/>
</dbReference>
<dbReference type="PANTHER" id="PTHR16166:SF93">
    <property type="entry name" value="INTERMEMBRANE LIPID TRANSFER PROTEIN VPS13"/>
    <property type="match status" value="1"/>
</dbReference>
<sequence length="3013" mass="341822">MAVYLEGLAIYWNPDSVLFSDFDSDTLTNTLIDSIPKDDYKPQDYYYVFGPLSATAQLQLNPKPENDGSAFNIPKIFVNVSLNEIELGVTHNQFIDIMLFVRNYQRLAAASKYRKYRPIGIPVIGHTKEWWHFAYNAVVEDIRRYKREWSWANIKEHRELCRKYYELYETKLNSRRPSAVVTDELRNLENKLNVFNILLVREQVYVQVERSSQHREGSSSNTGWLTGWFSYGSDKKESNQNELVKKIESVMTLQEKEKLYKAIGYDENAPVDNYPVEFVEVKFQFHLDAIKINILDDLAAPVLPIMSATVKTVKLDFEQRPSASAFKFAIAIGKFQVLGKREDTDNNYPELVTSNCSESESLVEILYETKPLKSSCDQRIHVKALPLSIVYHADTINNVRSVFDTGDDDNISKIMAATSASLPAFQKITAMGLQYAIEKRTIFEVKVNIMPSYLIVPYGGSYNKNKDMLVLMFGKLNIETEESEQKDISVKKLYLEGTSEQEIFSTVVSASYTNFRCELTGVQVLLQLAGEDWVQASNIQGRSPMRFLESTDLVVVVKKSLVTDDARIPKMILEGKLPSLTFNFSEERFIAFAGLVCSIPTNTEPRDLALDMKKGISLSAWSLQSVGAQLENKLMQFPKDQPADMPVNYSQGIDLVIHFEMNELVVNVSKSKRKSDSPTRKQSKSQPAEDKFLTLRVIKLEAEITHKTFEIINLIKLGGIEFRQHHKNTILPFVTTAGLANDYYLFVVEFINVNLTAPDFRTERGGIVNRLTLNVTPLNVVLNKEALLAQMAFFTHVQARLNKVKENCGQLKPISASKSKELIWDPCEGQFDKKVMPKGKKFRKKLPKKEIIHLFLDATLEEINIIVDFEGQGLMEFHLQGGSVEISHRKSYTNLDFKLQGILLSDLNSQTIHTKIIESLENKTIAARLTIFNTDYYGTEDAVDMSLEAEVAEIRCIFLNMFFTRLLAFLSAFQVQIQSFKESATVAAQKAKENMIRAYKNTAKICLNVKIHAPLLIIPKESSSLEVLLIDLGTLTVKNHIKELNYPTEEHTSKRPLIDNMQFHLQNLKISRCVLREDMIHFDNEKAFLIPVSFELTIKRNLSTSWFKVIPEFEVLAKLEAVHITLTHEDFSNIATILNTNMGEGKTIAMDIALEPEPNIKSSTKSSPTFEHQRRTDLQEDATEEENTQLYTSIKFVFYMDRFIFDAFTENRIEVNNTLTKENVGLARFVLETISLKGRKFSDGSIDMSVLLISCLLNDTRPGKEGRLTTLMERTDVNVADQEGDPNSLKSMIQVVFKKTDLDAFVDVRVYKFTLILSMDFLHKLKDFFTVEGLGDENYDTQKSVKQIENKTKLPKNEESPRPPTFTINLRLEKPDIIIVENMDSIDTDALIFHVKRVKIKYLPFSQLTLISHCISDGNSNEVQVIKPFTISVAGSTPLEQGLHIDICLTEILININPNTVELISKCYEALLSKSHVDKENLNEKDLSDLWNAKEFDPDDYWFFKAEQGEDALTAISSTSSENFSERKATDEICLLAIPTVVILIEGWTAKQSKPLLLMRTGFQFQCNNWSTKLTVTSTLTFQLQYYNKVGAAWEPLIEPVEIQEDKEKKIKHSYVPWEVNFSIAFGDDGYLEAVEPPKVSVTISCSDVLPITLTKTGLDVLKSVVDTYTSAVTRRIVKTIVDLPPFIIKNETGLVAELLLEESNLQVCKTISSQYKIVKLESKSEVELQLKSTRMSLVKSLCCVEGKAGLRLRVQFPISKPIVYELPLNLASKRYYPIPLKQLDTEEVWGLVSDVSIKDNTTVLVLRSTVKVINYFNEPINIHSLSENGTEAEYVGVVEGNSDFSLPFHAVYSSNKKLFFSIKGSCLSTVPFGWEAIKKSTNLSLLMQCTSKNPENNDPFFIQAVGELEEIYFCNTNRKISASVCYTIHLQPTVKIVNSLPIDLKICFQGCSTEKYLLPGNNLQITNAEPGSSTLTLRINNYLDKEWSCKETIPDNPSEFFVWKFDSYNGLAPETLNLGVHCTFTRRTAVFTIYCPYVMVNKTDHLLTYRFDGSHTVFYHPRDYKYPIMFSPTFRKFFSKKSAYLKMNDSDWSDKFPVDVAGSGGTVECEDPSTNIIYKVSVTINLTFNSLTKIVTFTPYFVFINETKYIIECQECDSINESWLEIKPGCGTPFWPRSKVNSRSIKVRPRGSRAITPSFCYSNTDTCLLRLQDKHGGIFVNIQATQSGTYITYSSYEPGQAPALIINYSAKPIKLYELNTDFEVNLKPHKKIMYAWQCPTGKRKLTVMNPKHMKDEIFLDQDMEGHVCTSKGETVRYVTFLDGIQRILLFTDDLGLSRSITNFLKMTNSGIEVICEIQGIGVSLVNNINCTEILYMGLISSGITWEIKKVGKTRYKRMKQDDIDKMEEAYNRYQHECEIREDIASEVAITDKITVNFSSMKMLQPNLRDLKRTFEPGVWLAYRVMEDQVMLNLKVNKIQVDNQLHDCIFPVILSPVPPPRSVSALYQGSKPFFELSIVKKAGDNSGVEQYKFFEILVQEFHIKIDVGFLQQFWLFLAPEKLSDEEEKARFLKDLELTEKPLISHVEVVSSTEQKNFYEYLHFSPLKIHFSFSLAGSIESGTLPPALSVMIQSVGVTLTDVHDIIFRQLQREVMSHYIGQTVRQAYVLVLGLDVIGNPFGLIVGIGEGVEAFFYEPFQGIIHGPSEFATGVAIGCKSLFGRTVGSTAGTLGKLTETLGKGLAVLSLDKEYQLQRMEHQNRNENIQASMARGGRGLVMGVFEGVTGVVKKPLEGAKEEGVGGFFKGVGKGMMGLVTRPVTGVVDFASTSFNAVKRVTGPSFENKRLRPPRFFREEQLVHPYNLFEALGNAILRAICRRKYCSSDKYEHHIPLRDKEVAILTNKRMILAELNELFGTWQVVLLLQLIKSVLSDSDKNVSWIEQMAMTWISMPQKPRCHAKGVAITLPDKNKSSNKGKPDVKVLIIEDEDVKQEVCKKMVELYKLEKEASNQTVTV</sequence>
<dbReference type="InterPro" id="IPR026854">
    <property type="entry name" value="VPS13_N"/>
</dbReference>
<feature type="domain" description="Chorein N-terminal" evidence="5">
    <location>
        <begin position="4"/>
        <end position="795"/>
    </location>
</feature>
<dbReference type="GO" id="GO:0045053">
    <property type="term" value="P:protein retention in Golgi apparatus"/>
    <property type="evidence" value="ECO:0007669"/>
    <property type="project" value="TreeGrafter"/>
</dbReference>
<keyword evidence="2" id="KW-0813">Transport</keyword>